<dbReference type="Proteomes" id="UP000024635">
    <property type="component" value="Unassembled WGS sequence"/>
</dbReference>
<accession>A0A016V1I9</accession>
<name>A0A016V1I9_9BILA</name>
<gene>
    <name evidence="1" type="primary">Acey_s0020.g225</name>
    <name evidence="1" type="ORF">Y032_0020g225</name>
</gene>
<sequence length="70" mass="7837">MHDKAHVFAIRMNAHLFATWSFLAEAVAKTTKENIAFAPQLTLVDFVADLEQKRIWEFGSSVDDSTALAL</sequence>
<keyword evidence="2" id="KW-1185">Reference proteome</keyword>
<proteinExistence type="predicted"/>
<organism evidence="1 2">
    <name type="scientific">Ancylostoma ceylanicum</name>
    <dbReference type="NCBI Taxonomy" id="53326"/>
    <lineage>
        <taxon>Eukaryota</taxon>
        <taxon>Metazoa</taxon>
        <taxon>Ecdysozoa</taxon>
        <taxon>Nematoda</taxon>
        <taxon>Chromadorea</taxon>
        <taxon>Rhabditida</taxon>
        <taxon>Rhabditina</taxon>
        <taxon>Rhabditomorpha</taxon>
        <taxon>Strongyloidea</taxon>
        <taxon>Ancylostomatidae</taxon>
        <taxon>Ancylostomatinae</taxon>
        <taxon>Ancylostoma</taxon>
    </lineage>
</organism>
<evidence type="ECO:0000313" key="2">
    <source>
        <dbReference type="Proteomes" id="UP000024635"/>
    </source>
</evidence>
<comment type="caution">
    <text evidence="1">The sequence shown here is derived from an EMBL/GenBank/DDBJ whole genome shotgun (WGS) entry which is preliminary data.</text>
</comment>
<dbReference type="AlphaFoldDB" id="A0A016V1I9"/>
<dbReference type="EMBL" id="JARK01001356">
    <property type="protein sequence ID" value="EYC21106.1"/>
    <property type="molecule type" value="Genomic_DNA"/>
</dbReference>
<reference evidence="2" key="1">
    <citation type="journal article" date="2015" name="Nat. Genet.">
        <title>The genome and transcriptome of the zoonotic hookworm Ancylostoma ceylanicum identify infection-specific gene families.</title>
        <authorList>
            <person name="Schwarz E.M."/>
            <person name="Hu Y."/>
            <person name="Antoshechkin I."/>
            <person name="Miller M.M."/>
            <person name="Sternberg P.W."/>
            <person name="Aroian R.V."/>
        </authorList>
    </citation>
    <scope>NUCLEOTIDE SEQUENCE</scope>
    <source>
        <strain evidence="2">HY135</strain>
    </source>
</reference>
<evidence type="ECO:0000313" key="1">
    <source>
        <dbReference type="EMBL" id="EYC21106.1"/>
    </source>
</evidence>
<protein>
    <submittedName>
        <fullName evidence="1">Uncharacterized protein</fullName>
    </submittedName>
</protein>